<dbReference type="EMBL" id="JACEFO010001823">
    <property type="protein sequence ID" value="KAF8701039.1"/>
    <property type="molecule type" value="Genomic_DNA"/>
</dbReference>
<gene>
    <name evidence="3" type="ORF">HU200_033934</name>
</gene>
<dbReference type="Pfam" id="PF06916">
    <property type="entry name" value="FAM210A-B_dom"/>
    <property type="match status" value="1"/>
</dbReference>
<dbReference type="AlphaFoldDB" id="A0A835EMM4"/>
<organism evidence="3 4">
    <name type="scientific">Digitaria exilis</name>
    <dbReference type="NCBI Taxonomy" id="1010633"/>
    <lineage>
        <taxon>Eukaryota</taxon>
        <taxon>Viridiplantae</taxon>
        <taxon>Streptophyta</taxon>
        <taxon>Embryophyta</taxon>
        <taxon>Tracheophyta</taxon>
        <taxon>Spermatophyta</taxon>
        <taxon>Magnoliopsida</taxon>
        <taxon>Liliopsida</taxon>
        <taxon>Poales</taxon>
        <taxon>Poaceae</taxon>
        <taxon>PACMAD clade</taxon>
        <taxon>Panicoideae</taxon>
        <taxon>Panicodae</taxon>
        <taxon>Paniceae</taxon>
        <taxon>Anthephorinae</taxon>
        <taxon>Digitaria</taxon>
    </lineage>
</organism>
<feature type="compositionally biased region" description="Basic and acidic residues" evidence="1">
    <location>
        <begin position="8"/>
        <end position="17"/>
    </location>
</feature>
<feature type="domain" description="DUF1279" evidence="2">
    <location>
        <begin position="33"/>
        <end position="163"/>
    </location>
</feature>
<proteinExistence type="predicted"/>
<evidence type="ECO:0000313" key="3">
    <source>
        <dbReference type="EMBL" id="KAF8701039.1"/>
    </source>
</evidence>
<feature type="region of interest" description="Disordered" evidence="1">
    <location>
        <begin position="85"/>
        <end position="128"/>
    </location>
</feature>
<dbReference type="GO" id="GO:0005739">
    <property type="term" value="C:mitochondrion"/>
    <property type="evidence" value="ECO:0007669"/>
    <property type="project" value="TreeGrafter"/>
</dbReference>
<dbReference type="PANTHER" id="PTHR21377">
    <property type="entry name" value="PROTEIN FAM210B, MITOCHONDRIAL"/>
    <property type="match status" value="1"/>
</dbReference>
<dbReference type="PANTHER" id="PTHR21377:SF0">
    <property type="entry name" value="PROTEIN FAM210B, MITOCHONDRIAL"/>
    <property type="match status" value="1"/>
</dbReference>
<feature type="region of interest" description="Disordered" evidence="1">
    <location>
        <begin position="1"/>
        <end position="25"/>
    </location>
</feature>
<comment type="caution">
    <text evidence="3">The sequence shown here is derived from an EMBL/GenBank/DDBJ whole genome shotgun (WGS) entry which is preliminary data.</text>
</comment>
<evidence type="ECO:0000313" key="4">
    <source>
        <dbReference type="Proteomes" id="UP000636709"/>
    </source>
</evidence>
<name>A0A835EMM4_9POAL</name>
<dbReference type="InterPro" id="IPR009688">
    <property type="entry name" value="FAM210A/B-like_dom"/>
</dbReference>
<dbReference type="Proteomes" id="UP000636709">
    <property type="component" value="Unassembled WGS sequence"/>
</dbReference>
<sequence length="177" mass="18572">MTNVTDPIRSDPTRPDANDQNPSPTAAMAFSGRIKELVKKYGKVAVGVHVSVSCASIAGLYVAINNNVDVEAVFRRFGISPGVAVGGEGSTGPAPGPAGRDEALRDAALPPRPSDVLQEDPERPPRNRTMELVASSGGALTLAVLCNKALFPVRVPITIALTPPVARALSRWRLVKS</sequence>
<protein>
    <recommendedName>
        <fullName evidence="2">DUF1279 domain-containing protein</fullName>
    </recommendedName>
</protein>
<evidence type="ECO:0000256" key="1">
    <source>
        <dbReference type="SAM" id="MobiDB-lite"/>
    </source>
</evidence>
<evidence type="ECO:0000259" key="2">
    <source>
        <dbReference type="Pfam" id="PF06916"/>
    </source>
</evidence>
<keyword evidence="4" id="KW-1185">Reference proteome</keyword>
<dbReference type="InterPro" id="IPR045866">
    <property type="entry name" value="FAM210A/B-like"/>
</dbReference>
<reference evidence="3" key="1">
    <citation type="submission" date="2020-07" db="EMBL/GenBank/DDBJ databases">
        <title>Genome sequence and genetic diversity analysis of an under-domesticated orphan crop, white fonio (Digitaria exilis).</title>
        <authorList>
            <person name="Bennetzen J.L."/>
            <person name="Chen S."/>
            <person name="Ma X."/>
            <person name="Wang X."/>
            <person name="Yssel A.E.J."/>
            <person name="Chaluvadi S.R."/>
            <person name="Johnson M."/>
            <person name="Gangashetty P."/>
            <person name="Hamidou F."/>
            <person name="Sanogo M.D."/>
            <person name="Zwaenepoel A."/>
            <person name="Wallace J."/>
            <person name="Van De Peer Y."/>
            <person name="Van Deynze A."/>
        </authorList>
    </citation>
    <scope>NUCLEOTIDE SEQUENCE</scope>
    <source>
        <tissue evidence="3">Leaves</tissue>
    </source>
</reference>
<dbReference type="OrthoDB" id="426386at2759"/>
<accession>A0A835EMM4</accession>